<comment type="caution">
    <text evidence="1">The sequence shown here is derived from an EMBL/GenBank/DDBJ whole genome shotgun (WGS) entry which is preliminary data.</text>
</comment>
<dbReference type="SUPFAM" id="SSF56112">
    <property type="entry name" value="Protein kinase-like (PK-like)"/>
    <property type="match status" value="1"/>
</dbReference>
<keyword evidence="1" id="KW-0418">Kinase</keyword>
<dbReference type="STRING" id="1423351.A0A074RLR3"/>
<name>A0A074RLR3_9AGAM</name>
<proteinExistence type="predicted"/>
<dbReference type="HOGENOM" id="CLU_013871_2_3_1"/>
<evidence type="ECO:0000313" key="2">
    <source>
        <dbReference type="Proteomes" id="UP000027456"/>
    </source>
</evidence>
<dbReference type="GO" id="GO:0016301">
    <property type="term" value="F:kinase activity"/>
    <property type="evidence" value="ECO:0007669"/>
    <property type="project" value="UniProtKB-KW"/>
</dbReference>
<dbReference type="OrthoDB" id="4062651at2759"/>
<dbReference type="Gene3D" id="1.10.510.10">
    <property type="entry name" value="Transferase(Phosphotransferase) domain 1"/>
    <property type="match status" value="1"/>
</dbReference>
<reference evidence="1 2" key="1">
    <citation type="submission" date="2013-12" db="EMBL/GenBank/DDBJ databases">
        <authorList>
            <person name="Cubeta M."/>
            <person name="Pakala S."/>
            <person name="Fedorova N."/>
            <person name="Thomas E."/>
            <person name="Dean R."/>
            <person name="Jabaji S."/>
            <person name="Neate S."/>
            <person name="Toda T."/>
            <person name="Tavantzis S."/>
            <person name="Vilgalys R."/>
            <person name="Bharathan N."/>
            <person name="Pakala S."/>
            <person name="Losada L.S."/>
            <person name="Zafar N."/>
            <person name="Nierman W."/>
        </authorList>
    </citation>
    <scope>NUCLEOTIDE SEQUENCE [LARGE SCALE GENOMIC DNA]</scope>
    <source>
        <strain evidence="1 2">123E</strain>
    </source>
</reference>
<dbReference type="Proteomes" id="UP000027456">
    <property type="component" value="Unassembled WGS sequence"/>
</dbReference>
<sequence length="597" mass="67648">MSKPISEDEIRLIVVVEGDDPHKKMFKIAVHLQDDFFDVGIAIQELYWKIRQISIYDLSLYRGNVPFEQVEHVELSDEILLLPSRLVASEWPSESDVDRRLVHIIVRAESRQITNTHKVIAPPSAKTEFDKFIDDFNNAQLDFVQTVKSKNSSSSAMPKHFRVQQSGPAYINIGRPAERTGLPIVLYHPVFGGFLTRLRSNDPIEPEVYLRTREHFLVSQDLYEHENNNPRARDEATRTSLGGLLGNALQKITVHGVQADGVITGRDATPLMIMEMKNEIGAGSSDPSIQAAQSYTRYWSSAGARHWLNWCCCPSILIAIAGPWMCVLGAVFLKRPVIQPLTHFLWIGNDPTQPSELGYISRVFDCLFQARVELEDYYRTSSPPTLGQNPVRPFPYLVHYLDSMGQRVDFTYRKVLCPNNSKKQIFLAETIDTEKPRYIVVKFVQKYNADAHKLLAENKLAPELLYNGTAHPEEQPGPEHAMIVMDFVHGVDLQEWSISSPLSRSAFNDIDTAVKLLHNHNFVFGDLREPNVMILQDSIGRATGRAMLIDFDWCGEHLEGRYPLKMNTTLGWHPGVGLGAVMDKQHDLHMLKTLASI</sequence>
<dbReference type="EMBL" id="AZST01000587">
    <property type="protein sequence ID" value="KEP48051.1"/>
    <property type="molecule type" value="Genomic_DNA"/>
</dbReference>
<protein>
    <submittedName>
        <fullName evidence="1">Kinase domain protein</fullName>
    </submittedName>
</protein>
<organism evidence="1 2">
    <name type="scientific">Rhizoctonia solani 123E</name>
    <dbReference type="NCBI Taxonomy" id="1423351"/>
    <lineage>
        <taxon>Eukaryota</taxon>
        <taxon>Fungi</taxon>
        <taxon>Dikarya</taxon>
        <taxon>Basidiomycota</taxon>
        <taxon>Agaricomycotina</taxon>
        <taxon>Agaricomycetes</taxon>
        <taxon>Cantharellales</taxon>
        <taxon>Ceratobasidiaceae</taxon>
        <taxon>Rhizoctonia</taxon>
    </lineage>
</organism>
<gene>
    <name evidence="1" type="ORF">V565_135220</name>
</gene>
<dbReference type="AlphaFoldDB" id="A0A074RLR3"/>
<keyword evidence="2" id="KW-1185">Reference proteome</keyword>
<dbReference type="InterPro" id="IPR011009">
    <property type="entry name" value="Kinase-like_dom_sf"/>
</dbReference>
<evidence type="ECO:0000313" key="1">
    <source>
        <dbReference type="EMBL" id="KEP48051.1"/>
    </source>
</evidence>
<accession>A0A074RLR3</accession>
<keyword evidence="1" id="KW-0808">Transferase</keyword>